<keyword evidence="1" id="KW-0808">Transferase</keyword>
<keyword evidence="8" id="KW-0812">Transmembrane</keyword>
<dbReference type="SUPFAM" id="SSF56112">
    <property type="entry name" value="Protein kinase-like (PK-like)"/>
    <property type="match status" value="1"/>
</dbReference>
<evidence type="ECO:0000256" key="6">
    <source>
        <dbReference type="SAM" id="Coils"/>
    </source>
</evidence>
<keyword evidence="2 5" id="KW-0547">Nucleotide-binding</keyword>
<dbReference type="PANTHER" id="PTHR43289:SF6">
    <property type="entry name" value="SERINE_THREONINE-PROTEIN KINASE NEKL-3"/>
    <property type="match status" value="1"/>
</dbReference>
<proteinExistence type="predicted"/>
<dbReference type="GO" id="GO:0004674">
    <property type="term" value="F:protein serine/threonine kinase activity"/>
    <property type="evidence" value="ECO:0007669"/>
    <property type="project" value="TreeGrafter"/>
</dbReference>
<feature type="binding site" evidence="5">
    <location>
        <position position="148"/>
    </location>
    <ligand>
        <name>ATP</name>
        <dbReference type="ChEBI" id="CHEBI:30616"/>
    </ligand>
</feature>
<dbReference type="PROSITE" id="PS00108">
    <property type="entry name" value="PROTEIN_KINASE_ST"/>
    <property type="match status" value="1"/>
</dbReference>
<sequence length="873" mass="97558">MNDSIDNKTQIKPSLIKNVREDDKTRFAPVKKDTAIDDEKTRIQLARQHSGDNADKTRFMPQQQAARNAASVTDSSPDEKTRINITPYSEQATNNHFTSQGSIEEHTVLKGRFVLEELLGAGGMGVVYKAKDLLKIEAQDRDPYVAIKVLIDEFKAHPEAFIALQRESRKTQRIAHPNIVTVYDFDRDGDTVFMTMEYLDGKPLDKLIAQYRSVGLPHSEVIKIIEGMCAALIYAHAQHIIHSDFKPGNIFVNNKGIAKVIDFGIARAVAKVEHREESIDDRTVFDAGNLGALTPAYASLEMLEGKNPDVRDDIYALGCIAYELFTGSHPFNRVHADEAKRQKLKPKKIPGLSKRQWRAIEHALAFDRENRAQSVELFWQEFTRSASRAGMFFLLAALMLGGAAGAYYQFKPAPTVMLSEDQVRNEIEQKLRLEMKKKAIAELYAQASFTLEWENQVWLEIQELRQLLGRTDSWLLIQESNFYTLYLQKIEAALTNDELENAQLWHTNASRYAGDEALLSELAKKISAALAERERQALARQQQQALIALEQERLTKEKQLKLQEEQSQAKQHSDFEAALANVNKPLLCNSTIDMRDFEIAIAKLRSLNPLRYKQEEPGIVAAMAQCIKKIGATFPDRAEVIKRQALRLFGGNSLLANIAIAAKDPCSISLAGLGARGMGSSCRDRLNGATKAPVMVVIPGKGSINAFALGKYEVSVDEMNEFCQQSGKCKIDNHLEAATPITNISMANVSAYLEWLSNKSGRNYRLPTLAEWQYAAKSTNALPDPNRNCKLNSRGIKKGSTLNKTSLGQQNPWGVVNHLGNAQEWVLQPGGSYSVVGGSFDTEMDECNFSKQLSHDGSADPFTGFRVLREIQH</sequence>
<dbReference type="Gene3D" id="3.90.1580.10">
    <property type="entry name" value="paralog of FGE (formylglycine-generating enzyme)"/>
    <property type="match status" value="1"/>
</dbReference>
<feature type="region of interest" description="Disordered" evidence="7">
    <location>
        <begin position="48"/>
        <end position="80"/>
    </location>
</feature>
<keyword evidence="4 5" id="KW-0067">ATP-binding</keyword>
<feature type="compositionally biased region" description="Basic and acidic residues" evidence="7">
    <location>
        <begin position="49"/>
        <end position="58"/>
    </location>
</feature>
<dbReference type="InterPro" id="IPR016187">
    <property type="entry name" value="CTDL_fold"/>
</dbReference>
<dbReference type="InterPro" id="IPR042095">
    <property type="entry name" value="SUMF_sf"/>
</dbReference>
<comment type="caution">
    <text evidence="10">The sequence shown here is derived from an EMBL/GenBank/DDBJ whole genome shotgun (WGS) entry which is preliminary data.</text>
</comment>
<evidence type="ECO:0000313" key="10">
    <source>
        <dbReference type="EMBL" id="OZY87502.1"/>
    </source>
</evidence>
<evidence type="ECO:0000256" key="3">
    <source>
        <dbReference type="ARBA" id="ARBA00022777"/>
    </source>
</evidence>
<dbReference type="CDD" id="cd14014">
    <property type="entry name" value="STKc_PknB_like"/>
    <property type="match status" value="1"/>
</dbReference>
<dbReference type="Gene3D" id="1.10.510.10">
    <property type="entry name" value="Transferase(Phosphotransferase) domain 1"/>
    <property type="match status" value="1"/>
</dbReference>
<keyword evidence="6" id="KW-0175">Coiled coil</keyword>
<dbReference type="AlphaFoldDB" id="A0A266QCA8"/>
<evidence type="ECO:0000256" key="5">
    <source>
        <dbReference type="PROSITE-ProRule" id="PRU10141"/>
    </source>
</evidence>
<dbReference type="Gene3D" id="3.30.200.20">
    <property type="entry name" value="Phosphorylase Kinase, domain 1"/>
    <property type="match status" value="1"/>
</dbReference>
<evidence type="ECO:0000256" key="7">
    <source>
        <dbReference type="SAM" id="MobiDB-lite"/>
    </source>
</evidence>
<dbReference type="Pfam" id="PF03781">
    <property type="entry name" value="FGE-sulfatase"/>
    <property type="match status" value="1"/>
</dbReference>
<evidence type="ECO:0000256" key="4">
    <source>
        <dbReference type="ARBA" id="ARBA00022840"/>
    </source>
</evidence>
<organism evidence="10 11">
    <name type="scientific">Cellvibrio mixtus</name>
    <dbReference type="NCBI Taxonomy" id="39650"/>
    <lineage>
        <taxon>Bacteria</taxon>
        <taxon>Pseudomonadati</taxon>
        <taxon>Pseudomonadota</taxon>
        <taxon>Gammaproteobacteria</taxon>
        <taxon>Cellvibrionales</taxon>
        <taxon>Cellvibrionaceae</taxon>
        <taxon>Cellvibrio</taxon>
    </lineage>
</organism>
<dbReference type="SUPFAM" id="SSF56436">
    <property type="entry name" value="C-type lectin-like"/>
    <property type="match status" value="1"/>
</dbReference>
<dbReference type="InterPro" id="IPR005532">
    <property type="entry name" value="SUMF_dom"/>
</dbReference>
<keyword evidence="3" id="KW-0418">Kinase</keyword>
<feature type="coiled-coil region" evidence="6">
    <location>
        <begin position="539"/>
        <end position="566"/>
    </location>
</feature>
<gene>
    <name evidence="10" type="ORF">CBP51_11175</name>
</gene>
<feature type="transmembrane region" description="Helical" evidence="8">
    <location>
        <begin position="389"/>
        <end position="410"/>
    </location>
</feature>
<feature type="compositionally biased region" description="Polar residues" evidence="7">
    <location>
        <begin position="60"/>
        <end position="75"/>
    </location>
</feature>
<dbReference type="EMBL" id="NHNI01000001">
    <property type="protein sequence ID" value="OZY87502.1"/>
    <property type="molecule type" value="Genomic_DNA"/>
</dbReference>
<dbReference type="PANTHER" id="PTHR43289">
    <property type="entry name" value="MITOGEN-ACTIVATED PROTEIN KINASE KINASE KINASE 20-RELATED"/>
    <property type="match status" value="1"/>
</dbReference>
<dbReference type="PROSITE" id="PS00107">
    <property type="entry name" value="PROTEIN_KINASE_ATP"/>
    <property type="match status" value="1"/>
</dbReference>
<dbReference type="InterPro" id="IPR017441">
    <property type="entry name" value="Protein_kinase_ATP_BS"/>
</dbReference>
<dbReference type="InterPro" id="IPR008271">
    <property type="entry name" value="Ser/Thr_kinase_AS"/>
</dbReference>
<protein>
    <recommendedName>
        <fullName evidence="9">Protein kinase domain-containing protein</fullName>
    </recommendedName>
</protein>
<reference evidence="11" key="1">
    <citation type="submission" date="2017-05" db="EMBL/GenBank/DDBJ databases">
        <authorList>
            <person name="Barney B.M."/>
        </authorList>
    </citation>
    <scope>NUCLEOTIDE SEQUENCE [LARGE SCALE GENOMIC DNA]</scope>
    <source>
        <strain evidence="11">PSBB022</strain>
    </source>
</reference>
<feature type="domain" description="Protein kinase" evidence="9">
    <location>
        <begin position="113"/>
        <end position="383"/>
    </location>
</feature>
<keyword evidence="8" id="KW-0472">Membrane</keyword>
<dbReference type="Proteomes" id="UP000216101">
    <property type="component" value="Unassembled WGS sequence"/>
</dbReference>
<evidence type="ECO:0000313" key="11">
    <source>
        <dbReference type="Proteomes" id="UP000216101"/>
    </source>
</evidence>
<name>A0A266QCA8_9GAMM</name>
<accession>A0A266QCA8</accession>
<dbReference type="PROSITE" id="PS50011">
    <property type="entry name" value="PROTEIN_KINASE_DOM"/>
    <property type="match status" value="1"/>
</dbReference>
<evidence type="ECO:0000259" key="9">
    <source>
        <dbReference type="PROSITE" id="PS50011"/>
    </source>
</evidence>
<dbReference type="Pfam" id="PF00069">
    <property type="entry name" value="Pkinase"/>
    <property type="match status" value="1"/>
</dbReference>
<keyword evidence="11" id="KW-1185">Reference proteome</keyword>
<keyword evidence="8" id="KW-1133">Transmembrane helix</keyword>
<dbReference type="InterPro" id="IPR000719">
    <property type="entry name" value="Prot_kinase_dom"/>
</dbReference>
<evidence type="ECO:0000256" key="8">
    <source>
        <dbReference type="SAM" id="Phobius"/>
    </source>
</evidence>
<dbReference type="InterPro" id="IPR011009">
    <property type="entry name" value="Kinase-like_dom_sf"/>
</dbReference>
<dbReference type="RefSeq" id="WP_094984902.1">
    <property type="nucleotide sequence ID" value="NZ_NHNI01000001.1"/>
</dbReference>
<evidence type="ECO:0000256" key="2">
    <source>
        <dbReference type="ARBA" id="ARBA00022741"/>
    </source>
</evidence>
<evidence type="ECO:0000256" key="1">
    <source>
        <dbReference type="ARBA" id="ARBA00022679"/>
    </source>
</evidence>
<dbReference type="GO" id="GO:0005524">
    <property type="term" value="F:ATP binding"/>
    <property type="evidence" value="ECO:0007669"/>
    <property type="project" value="UniProtKB-UniRule"/>
</dbReference>